<protein>
    <submittedName>
        <fullName evidence="13">TonB-dependent receptor</fullName>
    </submittedName>
</protein>
<evidence type="ECO:0000256" key="10">
    <source>
        <dbReference type="SAM" id="SignalP"/>
    </source>
</evidence>
<feature type="chain" id="PRO_5002794180" evidence="10">
    <location>
        <begin position="28"/>
        <end position="940"/>
    </location>
</feature>
<dbReference type="InterPro" id="IPR036942">
    <property type="entry name" value="Beta-barrel_TonB_sf"/>
</dbReference>
<evidence type="ECO:0000313" key="13">
    <source>
        <dbReference type="EMBL" id="ACE84712.1"/>
    </source>
</evidence>
<evidence type="ECO:0000256" key="7">
    <source>
        <dbReference type="ARBA" id="ARBA00023237"/>
    </source>
</evidence>
<dbReference type="GO" id="GO:0009279">
    <property type="term" value="C:cell outer membrane"/>
    <property type="evidence" value="ECO:0007669"/>
    <property type="project" value="UniProtKB-SubCell"/>
</dbReference>
<dbReference type="OrthoDB" id="8727862at2"/>
<organism evidence="13 14">
    <name type="scientific">Cellvibrio japonicus (strain Ueda107)</name>
    <name type="common">Pseudomonas fluorescens subsp. cellulosa</name>
    <dbReference type="NCBI Taxonomy" id="498211"/>
    <lineage>
        <taxon>Bacteria</taxon>
        <taxon>Pseudomonadati</taxon>
        <taxon>Pseudomonadota</taxon>
        <taxon>Gammaproteobacteria</taxon>
        <taxon>Cellvibrionales</taxon>
        <taxon>Cellvibrionaceae</taxon>
        <taxon>Cellvibrio</taxon>
    </lineage>
</organism>
<dbReference type="KEGG" id="cja:CJA_0733"/>
<evidence type="ECO:0000259" key="11">
    <source>
        <dbReference type="Pfam" id="PF00593"/>
    </source>
</evidence>
<evidence type="ECO:0000256" key="6">
    <source>
        <dbReference type="ARBA" id="ARBA00023136"/>
    </source>
</evidence>
<dbReference type="InterPro" id="IPR012910">
    <property type="entry name" value="Plug_dom"/>
</dbReference>
<dbReference type="NCBIfam" id="TIGR01782">
    <property type="entry name" value="TonB-Xanth-Caul"/>
    <property type="match status" value="1"/>
</dbReference>
<evidence type="ECO:0000259" key="12">
    <source>
        <dbReference type="Pfam" id="PF07715"/>
    </source>
</evidence>
<keyword evidence="3 8" id="KW-1134">Transmembrane beta strand</keyword>
<dbReference type="eggNOG" id="COG1629">
    <property type="taxonomic scope" value="Bacteria"/>
</dbReference>
<keyword evidence="5 9" id="KW-0798">TonB box</keyword>
<sequence>MRKLKFNHMLALASTVALVSGSQTVYAQQQDASAQVEEVVVTGFRASLANSISAKRESASVIDSVYAEDIGKLPDTSIAESLARLPGLAGERRDGRTSGIAIRGFNENYVATTLNGREILGIGDSRGVEFDLYPSEMLSGVDVYKTPNATQVNQGLGGIVNMKTLRPLDGASVISLSGAYEVNGLKSSNPDVDDNGHRLAFTYSEKFVDETLGVALTLATLESPSQEEQFRAWGYTDDGAGNTVLGGHDSYVRSSLMERDTISGVVQFRPNDTVSVTVDGLYIDFSETKVLRGLEEGTVWGGPSVTNVTDTVENGLVTAGHWDGFHSVIRNDGETKEGKLHSFGVNADFAINDNWSLNVDLSTSESEKEIISMESYSGTGRAGTTGQGAPAARSFVMTSTGVKYSAHPTLSTPDYSDPSVLRIAGPQAWGGGISSLTGGFDNAQDGFVNSPSIEESLDAFRIQFNGDVEWGIVNGLEVGAHYSDRSKSKVNYGAYLVAPGFYQADGSLPSDISEISDIAIPAEYIVGTADLSFLSLGSMVAYDGIGLYKSGFYREIDAGNYETDRKGDTYTIDEKVATAFVMANIDAGQLTGNAGIQIVSTDQKASGFDSVPVAPTADGTVQAVAVSDGDKYTDILPSLNLTYALTDDQNIRLAVARTMSRAVMDDLKPGRTVTFSFDAARRASNDPEFSAWSSTSGNAQLKPIKAVQIDLAYEYYFARDGLFSIAGFYKDLQNWHLEGSETIDFTSYFVPGYHDANMPGGTTFASFWGGNSSVFETNGGSVSGYEVQASIPFHLFSDALDGFGIIASGTFLDSTLVHNGESSDIPGFSDESYQFTAYYERAGFEARISGRKRTKFLTEVPGLSLRATPAMDMGAELWDAQIGYNFAESGIRGLEGLTVTLQAQNIFDEDTVNAESGDARRVTKYQNFGANYLLGFNYKF</sequence>
<keyword evidence="4 8" id="KW-0812">Transmembrane</keyword>
<comment type="similarity">
    <text evidence="8 9">Belongs to the TonB-dependent receptor family.</text>
</comment>
<dbReference type="SUPFAM" id="SSF56935">
    <property type="entry name" value="Porins"/>
    <property type="match status" value="1"/>
</dbReference>
<dbReference type="InterPro" id="IPR010104">
    <property type="entry name" value="TonB_rcpt_bac"/>
</dbReference>
<dbReference type="RefSeq" id="WP_012486396.1">
    <property type="nucleotide sequence ID" value="NC_010995.1"/>
</dbReference>
<dbReference type="PANTHER" id="PTHR40980:SF3">
    <property type="entry name" value="TONB-DEPENDENT RECEPTOR-LIKE BETA-BARREL DOMAIN-CONTAINING PROTEIN"/>
    <property type="match status" value="1"/>
</dbReference>
<evidence type="ECO:0000256" key="3">
    <source>
        <dbReference type="ARBA" id="ARBA00022452"/>
    </source>
</evidence>
<keyword evidence="6 8" id="KW-0472">Membrane</keyword>
<dbReference type="Gene3D" id="2.170.130.10">
    <property type="entry name" value="TonB-dependent receptor, plug domain"/>
    <property type="match status" value="1"/>
</dbReference>
<dbReference type="EMBL" id="CP000934">
    <property type="protein sequence ID" value="ACE84712.1"/>
    <property type="molecule type" value="Genomic_DNA"/>
</dbReference>
<dbReference type="InterPro" id="IPR037066">
    <property type="entry name" value="Plug_dom_sf"/>
</dbReference>
<keyword evidence="10" id="KW-0732">Signal</keyword>
<evidence type="ECO:0000256" key="8">
    <source>
        <dbReference type="PROSITE-ProRule" id="PRU01360"/>
    </source>
</evidence>
<dbReference type="STRING" id="498211.CJA_0733"/>
<dbReference type="PANTHER" id="PTHR40980">
    <property type="entry name" value="PLUG DOMAIN-CONTAINING PROTEIN"/>
    <property type="match status" value="1"/>
</dbReference>
<keyword evidence="2 8" id="KW-0813">Transport</keyword>
<dbReference type="InterPro" id="IPR039426">
    <property type="entry name" value="TonB-dep_rcpt-like"/>
</dbReference>
<name>B3PK71_CELJU</name>
<evidence type="ECO:0000256" key="1">
    <source>
        <dbReference type="ARBA" id="ARBA00004571"/>
    </source>
</evidence>
<dbReference type="eggNOG" id="COG4772">
    <property type="taxonomic scope" value="Bacteria"/>
</dbReference>
<dbReference type="Proteomes" id="UP000001036">
    <property type="component" value="Chromosome"/>
</dbReference>
<gene>
    <name evidence="13" type="ordered locus">CJA_0733</name>
</gene>
<evidence type="ECO:0000256" key="5">
    <source>
        <dbReference type="ARBA" id="ARBA00023077"/>
    </source>
</evidence>
<reference evidence="13 14" key="1">
    <citation type="journal article" date="2008" name="J. Bacteriol.">
        <title>Insights into plant cell wall degradation from the genome sequence of the soil bacterium Cellvibrio japonicus.</title>
        <authorList>
            <person name="Deboy R.T."/>
            <person name="Mongodin E.F."/>
            <person name="Fouts D.E."/>
            <person name="Tailford L.E."/>
            <person name="Khouri H."/>
            <person name="Emerson J.B."/>
            <person name="Mohamoud Y."/>
            <person name="Watkins K."/>
            <person name="Henrissat B."/>
            <person name="Gilbert H.J."/>
            <person name="Nelson K.E."/>
        </authorList>
    </citation>
    <scope>NUCLEOTIDE SEQUENCE [LARGE SCALE GENOMIC DNA]</scope>
    <source>
        <strain evidence="13 14">Ueda107</strain>
    </source>
</reference>
<feature type="domain" description="TonB-dependent receptor plug" evidence="12">
    <location>
        <begin position="55"/>
        <end position="157"/>
    </location>
</feature>
<comment type="subcellular location">
    <subcellularLocation>
        <location evidence="1 8">Cell outer membrane</location>
        <topology evidence="1 8">Multi-pass membrane protein</topology>
    </subcellularLocation>
</comment>
<keyword evidence="13" id="KW-0675">Receptor</keyword>
<dbReference type="AlphaFoldDB" id="B3PK71"/>
<evidence type="ECO:0000256" key="9">
    <source>
        <dbReference type="RuleBase" id="RU003357"/>
    </source>
</evidence>
<accession>B3PK71</accession>
<dbReference type="Gene3D" id="2.40.170.20">
    <property type="entry name" value="TonB-dependent receptor, beta-barrel domain"/>
    <property type="match status" value="1"/>
</dbReference>
<dbReference type="Pfam" id="PF07715">
    <property type="entry name" value="Plug"/>
    <property type="match status" value="1"/>
</dbReference>
<feature type="domain" description="TonB-dependent receptor-like beta-barrel" evidence="11">
    <location>
        <begin position="437"/>
        <end position="906"/>
    </location>
</feature>
<dbReference type="PROSITE" id="PS52016">
    <property type="entry name" value="TONB_DEPENDENT_REC_3"/>
    <property type="match status" value="1"/>
</dbReference>
<feature type="signal peptide" evidence="10">
    <location>
        <begin position="1"/>
        <end position="27"/>
    </location>
</feature>
<proteinExistence type="inferred from homology"/>
<dbReference type="Pfam" id="PF00593">
    <property type="entry name" value="TonB_dep_Rec_b-barrel"/>
    <property type="match status" value="1"/>
</dbReference>
<evidence type="ECO:0000256" key="4">
    <source>
        <dbReference type="ARBA" id="ARBA00022692"/>
    </source>
</evidence>
<dbReference type="HOGENOM" id="CLU_006935_2_0_6"/>
<evidence type="ECO:0000313" key="14">
    <source>
        <dbReference type="Proteomes" id="UP000001036"/>
    </source>
</evidence>
<dbReference type="InterPro" id="IPR000531">
    <property type="entry name" value="Beta-barrel_TonB"/>
</dbReference>
<keyword evidence="7 8" id="KW-0998">Cell outer membrane</keyword>
<keyword evidence="14" id="KW-1185">Reference proteome</keyword>
<evidence type="ECO:0000256" key="2">
    <source>
        <dbReference type="ARBA" id="ARBA00022448"/>
    </source>
</evidence>